<evidence type="ECO:0000313" key="2">
    <source>
        <dbReference type="EMBL" id="CZR53059.1"/>
    </source>
</evidence>
<dbReference type="EMBL" id="FJOG01000003">
    <property type="protein sequence ID" value="CZR53059.1"/>
    <property type="molecule type" value="Genomic_DNA"/>
</dbReference>
<sequence>MSERKTKPPPPNKFTPEEEAFIAKAMQGVQIGDQIDSILQVCSKGSADLKKLFSKPLDPSRVANIKIVHARLDNATDAFDKLFTLCRKWLKEDRVEELLDRRMEVNVDVRVTKKLLLEWTAREMATSMKECTELRKEVGEVGEFGLLGWELLHLHGPGVYDTSVGTKLDRKEIKKTKQVEKMKIDIEAELRRKEKEKEKALIEKGKNFAEDMKGGGPVVSDPDAAVAYIKNTLAEVPEGEDDLYSAD</sequence>
<keyword evidence="1" id="KW-0175">Coiled coil</keyword>
<accession>A0A1L7WJV2</accession>
<protein>
    <submittedName>
        <fullName evidence="2">Uncharacterized protein</fullName>
    </submittedName>
</protein>
<feature type="coiled-coil region" evidence="1">
    <location>
        <begin position="176"/>
        <end position="203"/>
    </location>
</feature>
<proteinExistence type="predicted"/>
<evidence type="ECO:0000256" key="1">
    <source>
        <dbReference type="SAM" id="Coils"/>
    </source>
</evidence>
<name>A0A1L7WJV2_9HELO</name>
<reference evidence="2 3" key="1">
    <citation type="submission" date="2016-03" db="EMBL/GenBank/DDBJ databases">
        <authorList>
            <person name="Ploux O."/>
        </authorList>
    </citation>
    <scope>NUCLEOTIDE SEQUENCE [LARGE SCALE GENOMIC DNA]</scope>
    <source>
        <strain evidence="2 3">UAMH 11012</strain>
    </source>
</reference>
<gene>
    <name evidence="2" type="ORF">PAC_02937</name>
</gene>
<dbReference type="Proteomes" id="UP000184330">
    <property type="component" value="Unassembled WGS sequence"/>
</dbReference>
<keyword evidence="3" id="KW-1185">Reference proteome</keyword>
<evidence type="ECO:0000313" key="3">
    <source>
        <dbReference type="Proteomes" id="UP000184330"/>
    </source>
</evidence>
<dbReference type="AlphaFoldDB" id="A0A1L7WJV2"/>
<organism evidence="2 3">
    <name type="scientific">Phialocephala subalpina</name>
    <dbReference type="NCBI Taxonomy" id="576137"/>
    <lineage>
        <taxon>Eukaryota</taxon>
        <taxon>Fungi</taxon>
        <taxon>Dikarya</taxon>
        <taxon>Ascomycota</taxon>
        <taxon>Pezizomycotina</taxon>
        <taxon>Leotiomycetes</taxon>
        <taxon>Helotiales</taxon>
        <taxon>Mollisiaceae</taxon>
        <taxon>Phialocephala</taxon>
        <taxon>Phialocephala fortinii species complex</taxon>
    </lineage>
</organism>